<evidence type="ECO:0000313" key="1">
    <source>
        <dbReference type="EMBL" id="MBE1427292.1"/>
    </source>
</evidence>
<dbReference type="Proteomes" id="UP000639010">
    <property type="component" value="Unassembled WGS sequence"/>
</dbReference>
<organism evidence="1 2">
    <name type="scientific">Desulfomicrobium macestii</name>
    <dbReference type="NCBI Taxonomy" id="90731"/>
    <lineage>
        <taxon>Bacteria</taxon>
        <taxon>Pseudomonadati</taxon>
        <taxon>Thermodesulfobacteriota</taxon>
        <taxon>Desulfovibrionia</taxon>
        <taxon>Desulfovibrionales</taxon>
        <taxon>Desulfomicrobiaceae</taxon>
        <taxon>Desulfomicrobium</taxon>
    </lineage>
</organism>
<reference evidence="1 2" key="1">
    <citation type="submission" date="2020-10" db="EMBL/GenBank/DDBJ databases">
        <title>Genomic Encyclopedia of Type Strains, Phase IV (KMG-IV): sequencing the most valuable type-strain genomes for metagenomic binning, comparative biology and taxonomic classification.</title>
        <authorList>
            <person name="Goeker M."/>
        </authorList>
    </citation>
    <scope>NUCLEOTIDE SEQUENCE [LARGE SCALE GENOMIC DNA]</scope>
    <source>
        <strain evidence="1 2">DSM 4194</strain>
    </source>
</reference>
<keyword evidence="2" id="KW-1185">Reference proteome</keyword>
<gene>
    <name evidence="1" type="ORF">H4684_003984</name>
</gene>
<protein>
    <submittedName>
        <fullName evidence="1">Uncharacterized protein</fullName>
    </submittedName>
</protein>
<proteinExistence type="predicted"/>
<evidence type="ECO:0000313" key="2">
    <source>
        <dbReference type="Proteomes" id="UP000639010"/>
    </source>
</evidence>
<sequence length="241" mass="26606">MAPDQDTDIVSSGVVHLWVNPPSTPTPLTCRAVRFAVGTPDAASTNSWRVWTRRDDAYIACRDNFREFKVSLHASGKWRLGFTSTAIEVRPDLIATGSDRAWHKWTPDFSDPTRAIIAFQLLVPAEGLYLTRDQRGAWPPSVVFVEPLGVANHVTIVSVVVVPGKEHLQDKGALLAVLPLGAHRTVQVFGSYQSDEYIRPMLLKGHEKARRFNGQVLPKTGVIMLIGIRPEGIPWLSALPA</sequence>
<comment type="caution">
    <text evidence="1">The sequence shown here is derived from an EMBL/GenBank/DDBJ whole genome shotgun (WGS) entry which is preliminary data.</text>
</comment>
<accession>A0ABR9H9Z1</accession>
<name>A0ABR9H9Z1_9BACT</name>
<dbReference type="EMBL" id="JADBGG010000055">
    <property type="protein sequence ID" value="MBE1427292.1"/>
    <property type="molecule type" value="Genomic_DNA"/>
</dbReference>